<dbReference type="EMBL" id="JAESIY010000007">
    <property type="protein sequence ID" value="MBL3657227.1"/>
    <property type="molecule type" value="Genomic_DNA"/>
</dbReference>
<protein>
    <submittedName>
        <fullName evidence="12">TonB-dependent receptor</fullName>
    </submittedName>
</protein>
<keyword evidence="7 8" id="KW-0998">Cell outer membrane</keyword>
<keyword evidence="13" id="KW-1185">Reference proteome</keyword>
<feature type="domain" description="TonB-dependent receptor-like beta-barrel" evidence="10">
    <location>
        <begin position="469"/>
        <end position="1021"/>
    </location>
</feature>
<evidence type="ECO:0000259" key="11">
    <source>
        <dbReference type="Pfam" id="PF07715"/>
    </source>
</evidence>
<feature type="domain" description="TonB-dependent receptor plug" evidence="11">
    <location>
        <begin position="138"/>
        <end position="244"/>
    </location>
</feature>
<evidence type="ECO:0000256" key="2">
    <source>
        <dbReference type="ARBA" id="ARBA00022448"/>
    </source>
</evidence>
<keyword evidence="4 8" id="KW-0812">Transmembrane</keyword>
<dbReference type="NCBIfam" id="TIGR04057">
    <property type="entry name" value="SusC_RagA_signa"/>
    <property type="match status" value="1"/>
</dbReference>
<keyword evidence="6 8" id="KW-0472">Membrane</keyword>
<dbReference type="Pfam" id="PF00593">
    <property type="entry name" value="TonB_dep_Rec_b-barrel"/>
    <property type="match status" value="1"/>
</dbReference>
<evidence type="ECO:0000256" key="5">
    <source>
        <dbReference type="ARBA" id="ARBA00023077"/>
    </source>
</evidence>
<evidence type="ECO:0000256" key="8">
    <source>
        <dbReference type="PROSITE-ProRule" id="PRU01360"/>
    </source>
</evidence>
<evidence type="ECO:0000256" key="9">
    <source>
        <dbReference type="RuleBase" id="RU003357"/>
    </source>
</evidence>
<dbReference type="GO" id="GO:0009279">
    <property type="term" value="C:cell outer membrane"/>
    <property type="evidence" value="ECO:0007669"/>
    <property type="project" value="UniProtKB-SubCell"/>
</dbReference>
<comment type="subcellular location">
    <subcellularLocation>
        <location evidence="1 8">Cell outer membrane</location>
        <topology evidence="1 8">Multi-pass membrane protein</topology>
    </subcellularLocation>
</comment>
<evidence type="ECO:0000256" key="1">
    <source>
        <dbReference type="ARBA" id="ARBA00004571"/>
    </source>
</evidence>
<evidence type="ECO:0000259" key="10">
    <source>
        <dbReference type="Pfam" id="PF00593"/>
    </source>
</evidence>
<keyword evidence="2 8" id="KW-0813">Transport</keyword>
<accession>A0A937F6B5</accession>
<evidence type="ECO:0000313" key="12">
    <source>
        <dbReference type="EMBL" id="MBL3657227.1"/>
    </source>
</evidence>
<dbReference type="Gene3D" id="2.60.40.1120">
    <property type="entry name" value="Carboxypeptidase-like, regulatory domain"/>
    <property type="match status" value="1"/>
</dbReference>
<dbReference type="InterPro" id="IPR023996">
    <property type="entry name" value="TonB-dep_OMP_SusC/RagA"/>
</dbReference>
<reference evidence="12" key="1">
    <citation type="submission" date="2021-01" db="EMBL/GenBank/DDBJ databases">
        <title>Fulvivirga kasyanovii gen. nov., sp nov., a novel member of the phylum Bacteroidetes isolated from seawater in a mussel farm.</title>
        <authorList>
            <person name="Zhao L.-H."/>
            <person name="Wang Z.-J."/>
        </authorList>
    </citation>
    <scope>NUCLEOTIDE SEQUENCE</scope>
    <source>
        <strain evidence="12">2943</strain>
    </source>
</reference>
<proteinExistence type="inferred from homology"/>
<organism evidence="12 13">
    <name type="scientific">Fulvivirga sediminis</name>
    <dbReference type="NCBI Taxonomy" id="2803949"/>
    <lineage>
        <taxon>Bacteria</taxon>
        <taxon>Pseudomonadati</taxon>
        <taxon>Bacteroidota</taxon>
        <taxon>Cytophagia</taxon>
        <taxon>Cytophagales</taxon>
        <taxon>Fulvivirgaceae</taxon>
        <taxon>Fulvivirga</taxon>
    </lineage>
</organism>
<comment type="similarity">
    <text evidence="8 9">Belongs to the TonB-dependent receptor family.</text>
</comment>
<dbReference type="InterPro" id="IPR012910">
    <property type="entry name" value="Plug_dom"/>
</dbReference>
<dbReference type="InterPro" id="IPR037066">
    <property type="entry name" value="Plug_dom_sf"/>
</dbReference>
<keyword evidence="5 9" id="KW-0798">TonB box</keyword>
<dbReference type="InterPro" id="IPR039426">
    <property type="entry name" value="TonB-dep_rcpt-like"/>
</dbReference>
<evidence type="ECO:0000256" key="7">
    <source>
        <dbReference type="ARBA" id="ARBA00023237"/>
    </source>
</evidence>
<dbReference type="InterPro" id="IPR008969">
    <property type="entry name" value="CarboxyPept-like_regulatory"/>
</dbReference>
<dbReference type="Proteomes" id="UP000659388">
    <property type="component" value="Unassembled WGS sequence"/>
</dbReference>
<dbReference type="Pfam" id="PF13715">
    <property type="entry name" value="CarbopepD_reg_2"/>
    <property type="match status" value="1"/>
</dbReference>
<dbReference type="AlphaFoldDB" id="A0A937F6B5"/>
<dbReference type="Gene3D" id="2.40.170.20">
    <property type="entry name" value="TonB-dependent receptor, beta-barrel domain"/>
    <property type="match status" value="1"/>
</dbReference>
<gene>
    <name evidence="12" type="ORF">JL102_13855</name>
</gene>
<name>A0A937F6B5_9BACT</name>
<evidence type="ECO:0000256" key="3">
    <source>
        <dbReference type="ARBA" id="ARBA00022452"/>
    </source>
</evidence>
<dbReference type="SUPFAM" id="SSF49464">
    <property type="entry name" value="Carboxypeptidase regulatory domain-like"/>
    <property type="match status" value="1"/>
</dbReference>
<evidence type="ECO:0000256" key="4">
    <source>
        <dbReference type="ARBA" id="ARBA00022692"/>
    </source>
</evidence>
<dbReference type="InterPro" id="IPR023997">
    <property type="entry name" value="TonB-dep_OMP_SusC/RagA_CS"/>
</dbReference>
<dbReference type="PROSITE" id="PS52016">
    <property type="entry name" value="TONB_DEPENDENT_REC_3"/>
    <property type="match status" value="1"/>
</dbReference>
<keyword evidence="12" id="KW-0675">Receptor</keyword>
<dbReference type="Pfam" id="PF07715">
    <property type="entry name" value="Plug"/>
    <property type="match status" value="1"/>
</dbReference>
<evidence type="ECO:0000313" key="13">
    <source>
        <dbReference type="Proteomes" id="UP000659388"/>
    </source>
</evidence>
<evidence type="ECO:0000256" key="6">
    <source>
        <dbReference type="ARBA" id="ARBA00023136"/>
    </source>
</evidence>
<dbReference type="InterPro" id="IPR036942">
    <property type="entry name" value="Beta-barrel_TonB_sf"/>
</dbReference>
<dbReference type="FunFam" id="2.170.130.10:FF:000003">
    <property type="entry name" value="SusC/RagA family TonB-linked outer membrane protein"/>
    <property type="match status" value="1"/>
</dbReference>
<dbReference type="SUPFAM" id="SSF56935">
    <property type="entry name" value="Porins"/>
    <property type="match status" value="1"/>
</dbReference>
<dbReference type="Gene3D" id="2.170.130.10">
    <property type="entry name" value="TonB-dependent receptor, plug domain"/>
    <property type="match status" value="1"/>
</dbReference>
<dbReference type="InterPro" id="IPR000531">
    <property type="entry name" value="Beta-barrel_TonB"/>
</dbReference>
<dbReference type="NCBIfam" id="TIGR04056">
    <property type="entry name" value="OMP_RagA_SusC"/>
    <property type="match status" value="1"/>
</dbReference>
<sequence>MLCFTLHTTTTQGKHSIETLISTYSPEYSNHTSNATLKTSLYQNARTVTGKVTSDDGSEGIPGVTVLIKGTGRGTTTDIDGRYSIKINTQDAILIFSFVGFITQEIPVSTRSEINVSLEEDVKSLDEVVIIGYGEQKKESVVAAITQTSSKTLERTGGVSSVGAALTGNVPGVITTASTGMPGEEDPMIYIRGMSTLNNASPLILVDGVERPMSSVAISSIESISVLKDASATAVYGVRGANGVILITTKRGKEGKAFIRARVNTTVKVPSKLPGKYDAYDALKVRNEVIEYELAMNPSSWNDYLPQDIIDKYRNPANQEERERYPNVDWANTLFKDYAMSYNASLNISGGTEFVKYFAGADFQKEGDLFRKFDNNRGYDPGYGFNRLNVRSNLDFQLTSSTKLSVGLAGSYGVKKSPWGAIGSEYGMWIAAYSNAPDAFLPQYSDGSWGYYAPNQGKAENSVRTLAISGVQYRTTTRLNTNFTLEQDLDKLLKGLDIRATIALDNSFLEGDRGINDLNNDNQQKWIDPVTGLATFKNSYDNNNRFDFQEGVKWSAAPGTVLDYASYRKLFYQLQLNYKVTLADRHDVTLMGLFNRNENATGSEIPHYREDWVFRTTYAFDSKYMLEYNGAYNGSEKFSRDNRFAFFSSGGLGWIISKESFMESIPHLDLLKLRASYGEIGDDNVNGRWLYLDQWAYGGQARLGLSGEGAPQSPYIYYKEASVGNPQVKWEKVKKVNFGFDYGFFNGFLEGNIDFFKDTRTDVLITDRAIPSYFGTTAPVANLGKIENKGYEIEVRLNHQIGQNLKLWSNFNLTHAKNKILAADDAQLLPDYQKRAGKQIGQVYSHVSHGYYNTWDEVYASTQHNTNDNQKLPGNYNIIDYNGDGVIDSYDNIPYGFSGAPQNTYNATLGFQWKGLSGFVQFYGSNNVTRQVVLTSLSSQNHVVYEEGSYWSKYNTNPDAPMPRWLSTPSEYTRANQYMFDGSYVRLKNAELAYTFDAISSPWIGKIGFESLRVYMNGNNLWLWTDMPDDRESNFAGTGWASQGAYPTVKRYNLGLNLTF</sequence>
<keyword evidence="3 8" id="KW-1134">Transmembrane beta strand</keyword>
<comment type="caution">
    <text evidence="12">The sequence shown here is derived from an EMBL/GenBank/DDBJ whole genome shotgun (WGS) entry which is preliminary data.</text>
</comment>